<evidence type="ECO:0000256" key="3">
    <source>
        <dbReference type="ARBA" id="ARBA00022448"/>
    </source>
</evidence>
<dbReference type="EMBL" id="JAGDFM010000440">
    <property type="protein sequence ID" value="KAG7378243.1"/>
    <property type="molecule type" value="Genomic_DNA"/>
</dbReference>
<feature type="transmembrane region" description="Helical" evidence="8">
    <location>
        <begin position="24"/>
        <end position="46"/>
    </location>
</feature>
<evidence type="ECO:0000256" key="4">
    <source>
        <dbReference type="ARBA" id="ARBA00022692"/>
    </source>
</evidence>
<evidence type="ECO:0000256" key="7">
    <source>
        <dbReference type="SAM" id="MobiDB-lite"/>
    </source>
</evidence>
<dbReference type="PANTHER" id="PTHR31806:SF1">
    <property type="entry name" value="PURINE-CYTOSINE PERMEASE FCY2-RELATED"/>
    <property type="match status" value="1"/>
</dbReference>
<dbReference type="Proteomes" id="UP000694044">
    <property type="component" value="Unassembled WGS sequence"/>
</dbReference>
<dbReference type="InterPro" id="IPR026030">
    <property type="entry name" value="Pur-cyt_permease_Fcy2/21/22"/>
</dbReference>
<keyword evidence="4 8" id="KW-0812">Transmembrane</keyword>
<evidence type="ECO:0000256" key="1">
    <source>
        <dbReference type="ARBA" id="ARBA00004141"/>
    </source>
</evidence>
<dbReference type="GO" id="GO:0005886">
    <property type="term" value="C:plasma membrane"/>
    <property type="evidence" value="ECO:0007669"/>
    <property type="project" value="TreeGrafter"/>
</dbReference>
<keyword evidence="6 8" id="KW-0472">Membrane</keyword>
<comment type="subcellular location">
    <subcellularLocation>
        <location evidence="1">Membrane</location>
        <topology evidence="1">Multi-pass membrane protein</topology>
    </subcellularLocation>
</comment>
<feature type="transmembrane region" description="Helical" evidence="8">
    <location>
        <begin position="58"/>
        <end position="83"/>
    </location>
</feature>
<evidence type="ECO:0000256" key="5">
    <source>
        <dbReference type="ARBA" id="ARBA00022989"/>
    </source>
</evidence>
<name>A0A8T1VDC4_9STRA</name>
<accession>A0A8T1VDC4</accession>
<dbReference type="PANTHER" id="PTHR31806">
    <property type="entry name" value="PURINE-CYTOSINE PERMEASE FCY2-RELATED"/>
    <property type="match status" value="1"/>
</dbReference>
<evidence type="ECO:0000256" key="6">
    <source>
        <dbReference type="ARBA" id="ARBA00023136"/>
    </source>
</evidence>
<dbReference type="Pfam" id="PF02133">
    <property type="entry name" value="Transp_cyt_pur"/>
    <property type="match status" value="1"/>
</dbReference>
<evidence type="ECO:0000256" key="2">
    <source>
        <dbReference type="ARBA" id="ARBA00008974"/>
    </source>
</evidence>
<organism evidence="9 10">
    <name type="scientific">Phytophthora pseudosyringae</name>
    <dbReference type="NCBI Taxonomy" id="221518"/>
    <lineage>
        <taxon>Eukaryota</taxon>
        <taxon>Sar</taxon>
        <taxon>Stramenopiles</taxon>
        <taxon>Oomycota</taxon>
        <taxon>Peronosporomycetes</taxon>
        <taxon>Peronosporales</taxon>
        <taxon>Peronosporaceae</taxon>
        <taxon>Phytophthora</taxon>
    </lineage>
</organism>
<comment type="similarity">
    <text evidence="2">Belongs to the purine-cytosine permease (2.A.39) family.</text>
</comment>
<proteinExistence type="inferred from homology"/>
<keyword evidence="5 8" id="KW-1133">Transmembrane helix</keyword>
<keyword evidence="3" id="KW-0813">Transport</keyword>
<feature type="region of interest" description="Disordered" evidence="7">
    <location>
        <begin position="116"/>
        <end position="141"/>
    </location>
</feature>
<evidence type="ECO:0000256" key="8">
    <source>
        <dbReference type="SAM" id="Phobius"/>
    </source>
</evidence>
<gene>
    <name evidence="9" type="primary">FCY2_3</name>
    <name evidence="9" type="ORF">PHYPSEUDO_010382</name>
</gene>
<dbReference type="OrthoDB" id="10615682at2759"/>
<dbReference type="InterPro" id="IPR001248">
    <property type="entry name" value="Pur-cyt_permease"/>
</dbReference>
<evidence type="ECO:0000313" key="9">
    <source>
        <dbReference type="EMBL" id="KAG7378243.1"/>
    </source>
</evidence>
<sequence>MASLGWPCINVIVGAQVINAVNSIVPGCAGIIIIAVCTFIITLFGYKVVHAYELWSWIRAFIVFMIVFIEFAVSGAYVNILMAPGRLQRGRRRRPRLRGDRRSSRRLRPVLPRAAGSIHHRQHTAPTSTRPPSPCKSSASGRAESHALYGRWRARSSTPSWLFRFTRTLSACWRTS</sequence>
<dbReference type="GO" id="GO:0022857">
    <property type="term" value="F:transmembrane transporter activity"/>
    <property type="evidence" value="ECO:0007669"/>
    <property type="project" value="InterPro"/>
</dbReference>
<dbReference type="AlphaFoldDB" id="A0A8T1VDC4"/>
<evidence type="ECO:0000313" key="10">
    <source>
        <dbReference type="Proteomes" id="UP000694044"/>
    </source>
</evidence>
<keyword evidence="10" id="KW-1185">Reference proteome</keyword>
<comment type="caution">
    <text evidence="9">The sequence shown here is derived from an EMBL/GenBank/DDBJ whole genome shotgun (WGS) entry which is preliminary data.</text>
</comment>
<reference evidence="9" key="1">
    <citation type="submission" date="2021-02" db="EMBL/GenBank/DDBJ databases">
        <authorList>
            <person name="Palmer J.M."/>
        </authorList>
    </citation>
    <scope>NUCLEOTIDE SEQUENCE</scope>
    <source>
        <strain evidence="9">SCRP734</strain>
    </source>
</reference>
<protein>
    <submittedName>
        <fullName evidence="9">Purine-cytosine permease</fullName>
    </submittedName>
</protein>